<protein>
    <submittedName>
        <fullName evidence="1">Uncharacterized protein</fullName>
    </submittedName>
</protein>
<name>A0AAV4STX6_9ARAC</name>
<reference evidence="1 2" key="1">
    <citation type="submission" date="2021-06" db="EMBL/GenBank/DDBJ databases">
        <title>Caerostris darwini draft genome.</title>
        <authorList>
            <person name="Kono N."/>
            <person name="Arakawa K."/>
        </authorList>
    </citation>
    <scope>NUCLEOTIDE SEQUENCE [LARGE SCALE GENOMIC DNA]</scope>
</reference>
<comment type="caution">
    <text evidence="1">The sequence shown here is derived from an EMBL/GenBank/DDBJ whole genome shotgun (WGS) entry which is preliminary data.</text>
</comment>
<proteinExistence type="predicted"/>
<evidence type="ECO:0000313" key="1">
    <source>
        <dbReference type="EMBL" id="GIY36862.1"/>
    </source>
</evidence>
<dbReference type="Proteomes" id="UP001054837">
    <property type="component" value="Unassembled WGS sequence"/>
</dbReference>
<accession>A0AAV4STX6</accession>
<sequence>MFRPSKIVSTLHDQIRYLEYIKNGQRSRSRLDRSKLAFVHRGPDVQTQQDRINSARPDSLFGIHKKWPKKSIETGQIKTGLCAIKFQPTNHCWIQSSYNYSITDYRYIEDQMSRPSKIVSTLHDQIRYLEYIKNGQRSRSRLDRSKLAFVP</sequence>
<gene>
    <name evidence="1" type="ORF">CDAR_376821</name>
</gene>
<evidence type="ECO:0000313" key="2">
    <source>
        <dbReference type="Proteomes" id="UP001054837"/>
    </source>
</evidence>
<dbReference type="EMBL" id="BPLQ01008377">
    <property type="protein sequence ID" value="GIY36862.1"/>
    <property type="molecule type" value="Genomic_DNA"/>
</dbReference>
<keyword evidence="2" id="KW-1185">Reference proteome</keyword>
<organism evidence="1 2">
    <name type="scientific">Caerostris darwini</name>
    <dbReference type="NCBI Taxonomy" id="1538125"/>
    <lineage>
        <taxon>Eukaryota</taxon>
        <taxon>Metazoa</taxon>
        <taxon>Ecdysozoa</taxon>
        <taxon>Arthropoda</taxon>
        <taxon>Chelicerata</taxon>
        <taxon>Arachnida</taxon>
        <taxon>Araneae</taxon>
        <taxon>Araneomorphae</taxon>
        <taxon>Entelegynae</taxon>
        <taxon>Araneoidea</taxon>
        <taxon>Araneidae</taxon>
        <taxon>Caerostris</taxon>
    </lineage>
</organism>
<dbReference type="AlphaFoldDB" id="A0AAV4STX6"/>